<evidence type="ECO:0000313" key="1">
    <source>
        <dbReference type="EMBL" id="CAA6798884.1"/>
    </source>
</evidence>
<gene>
    <name evidence="1" type="ORF">HELGO_WM69922</name>
</gene>
<organism evidence="1">
    <name type="scientific">uncultured Sulfurovum sp</name>
    <dbReference type="NCBI Taxonomy" id="269237"/>
    <lineage>
        <taxon>Bacteria</taxon>
        <taxon>Pseudomonadati</taxon>
        <taxon>Campylobacterota</taxon>
        <taxon>Epsilonproteobacteria</taxon>
        <taxon>Campylobacterales</taxon>
        <taxon>Sulfurovaceae</taxon>
        <taxon>Sulfurovum</taxon>
        <taxon>environmental samples</taxon>
    </lineage>
</organism>
<dbReference type="AlphaFoldDB" id="A0A6S6S3J9"/>
<protein>
    <submittedName>
        <fullName evidence="1">Uncharacterized protein</fullName>
    </submittedName>
</protein>
<accession>A0A6S6S3J9</accession>
<proteinExistence type="predicted"/>
<feature type="non-terminal residue" evidence="1">
    <location>
        <position position="1"/>
    </location>
</feature>
<reference evidence="1" key="1">
    <citation type="submission" date="2020-01" db="EMBL/GenBank/DDBJ databases">
        <authorList>
            <person name="Meier V. D."/>
            <person name="Meier V D."/>
        </authorList>
    </citation>
    <scope>NUCLEOTIDE SEQUENCE</scope>
    <source>
        <strain evidence="1">HLG_WM_MAG_03</strain>
    </source>
</reference>
<dbReference type="EMBL" id="CACVAR010000019">
    <property type="protein sequence ID" value="CAA6798884.1"/>
    <property type="molecule type" value="Genomic_DNA"/>
</dbReference>
<sequence>KGKDKTLVEYALSDIHKPMGVSEYELTHVLPKELESSLPSIESIEEELNSIKDN</sequence>
<name>A0A6S6S3J9_9BACT</name>